<dbReference type="Gene3D" id="3.40.50.2000">
    <property type="entry name" value="Glycogen Phosphorylase B"/>
    <property type="match status" value="2"/>
</dbReference>
<feature type="domain" description="Glycosyltransferase subfamily 4-like N-terminal" evidence="3">
    <location>
        <begin position="16"/>
        <end position="123"/>
    </location>
</feature>
<evidence type="ECO:0000313" key="4">
    <source>
        <dbReference type="EMBL" id="MDZ5660558.1"/>
    </source>
</evidence>
<keyword evidence="1 4" id="KW-0328">Glycosyltransferase</keyword>
<evidence type="ECO:0000256" key="1">
    <source>
        <dbReference type="ARBA" id="ARBA00022676"/>
    </source>
</evidence>
<dbReference type="CDD" id="cd03801">
    <property type="entry name" value="GT4_PimA-like"/>
    <property type="match status" value="1"/>
</dbReference>
<proteinExistence type="predicted"/>
<evidence type="ECO:0000259" key="3">
    <source>
        <dbReference type="Pfam" id="PF13579"/>
    </source>
</evidence>
<dbReference type="InterPro" id="IPR028098">
    <property type="entry name" value="Glyco_trans_4-like_N"/>
</dbReference>
<dbReference type="Pfam" id="PF13579">
    <property type="entry name" value="Glyco_trans_4_4"/>
    <property type="match status" value="1"/>
</dbReference>
<accession>A0ABU5K6H7</accession>
<dbReference type="SUPFAM" id="SSF53756">
    <property type="entry name" value="UDP-Glycosyltransferase/glycogen phosphorylase"/>
    <property type="match status" value="1"/>
</dbReference>
<dbReference type="PANTHER" id="PTHR12526:SF636">
    <property type="entry name" value="BLL3647 PROTEIN"/>
    <property type="match status" value="1"/>
</dbReference>
<gene>
    <name evidence="4" type="ORF">SFC79_02175</name>
</gene>
<dbReference type="EMBL" id="JAXQPW010000001">
    <property type="protein sequence ID" value="MDZ5660558.1"/>
    <property type="molecule type" value="Genomic_DNA"/>
</dbReference>
<keyword evidence="5" id="KW-1185">Reference proteome</keyword>
<organism evidence="4 5">
    <name type="scientific">Nocardioides renjunii</name>
    <dbReference type="NCBI Taxonomy" id="3095075"/>
    <lineage>
        <taxon>Bacteria</taxon>
        <taxon>Bacillati</taxon>
        <taxon>Actinomycetota</taxon>
        <taxon>Actinomycetes</taxon>
        <taxon>Propionibacteriales</taxon>
        <taxon>Nocardioidaceae</taxon>
        <taxon>Nocardioides</taxon>
    </lineage>
</organism>
<sequence>MTALRIGFVLEGLALGGCPINALDLARELRAQGHHVVVMAIDEQVRVSVVPYAEQSGFELVRIPAGAGLVGRARHLRRIAREHDLDVLHVFASWLGRSAVLACGLSSRVPVVLNWLMDNEFTTTARTSLVVGTGGLHREAVAVHGSRSYLLEPPVDLARDRPDDEAGRRFRTEHGLGADELVLVLVSRIDALSPEQAAHGVPKLPGILLAMDALLAPGAPAARLVLVGDGSGMEQVAERAAEVNRLLGREAVVLTGALADPHPAYAAADVGLAMGGSALRVMAHGRPLLVLGDRGFSRIFSPETVEQFLADGYYGTVAPADPVANLLAQLDLLREEGERRRLGAWGRDHVRARHGLEAGADHLAAIYRESLAHEDAWWQRLADLGYLTGRDVLGRLSRRAGPLRALRGATS</sequence>
<reference evidence="4 5" key="1">
    <citation type="submission" date="2023-11" db="EMBL/GenBank/DDBJ databases">
        <title>Novel species in genus Nocardioides.</title>
        <authorList>
            <person name="Zhou H."/>
        </authorList>
    </citation>
    <scope>NUCLEOTIDE SEQUENCE [LARGE SCALE GENOMIC DNA]</scope>
    <source>
        <strain evidence="4 5">S-58</strain>
    </source>
</reference>
<protein>
    <submittedName>
        <fullName evidence="4">Glycosyltransferase family 4 protein</fullName>
        <ecNumber evidence="4">2.4.-.-</ecNumber>
    </submittedName>
</protein>
<evidence type="ECO:0000313" key="5">
    <source>
        <dbReference type="Proteomes" id="UP001291999"/>
    </source>
</evidence>
<dbReference type="Proteomes" id="UP001291999">
    <property type="component" value="Unassembled WGS sequence"/>
</dbReference>
<dbReference type="RefSeq" id="WP_322423046.1">
    <property type="nucleotide sequence ID" value="NZ_JAXQPW010000001.1"/>
</dbReference>
<dbReference type="EC" id="2.4.-.-" evidence="4"/>
<dbReference type="GO" id="GO:0016757">
    <property type="term" value="F:glycosyltransferase activity"/>
    <property type="evidence" value="ECO:0007669"/>
    <property type="project" value="UniProtKB-KW"/>
</dbReference>
<keyword evidence="2 4" id="KW-0808">Transferase</keyword>
<comment type="caution">
    <text evidence="4">The sequence shown here is derived from an EMBL/GenBank/DDBJ whole genome shotgun (WGS) entry which is preliminary data.</text>
</comment>
<dbReference type="PANTHER" id="PTHR12526">
    <property type="entry name" value="GLYCOSYLTRANSFERASE"/>
    <property type="match status" value="1"/>
</dbReference>
<evidence type="ECO:0000256" key="2">
    <source>
        <dbReference type="ARBA" id="ARBA00022679"/>
    </source>
</evidence>
<name>A0ABU5K6H7_9ACTN</name>